<comment type="caution">
    <text evidence="1">The sequence shown here is derived from an EMBL/GenBank/DDBJ whole genome shotgun (WGS) entry which is preliminary data.</text>
</comment>
<evidence type="ECO:0000313" key="2">
    <source>
        <dbReference type="Proteomes" id="UP001199469"/>
    </source>
</evidence>
<dbReference type="EMBL" id="JAJNDB010000001">
    <property type="protein sequence ID" value="MCD2192095.1"/>
    <property type="molecule type" value="Genomic_DNA"/>
</dbReference>
<reference evidence="1 2" key="1">
    <citation type="submission" date="2021-11" db="EMBL/GenBank/DDBJ databases">
        <title>Draft genome sequence of Actinomycetospora sp. SF1 isolated from the rhizosphere soil.</title>
        <authorList>
            <person name="Duangmal K."/>
            <person name="Chantavorakit T."/>
        </authorList>
    </citation>
    <scope>NUCLEOTIDE SEQUENCE [LARGE SCALE GENOMIC DNA]</scope>
    <source>
        <strain evidence="1 2">TBRC 5722</strain>
    </source>
</reference>
<dbReference type="RefSeq" id="WP_230729786.1">
    <property type="nucleotide sequence ID" value="NZ_JAJNDB010000001.1"/>
</dbReference>
<accession>A0ABS8P3F2</accession>
<organism evidence="1 2">
    <name type="scientific">Actinomycetospora endophytica</name>
    <dbReference type="NCBI Taxonomy" id="2291215"/>
    <lineage>
        <taxon>Bacteria</taxon>
        <taxon>Bacillati</taxon>
        <taxon>Actinomycetota</taxon>
        <taxon>Actinomycetes</taxon>
        <taxon>Pseudonocardiales</taxon>
        <taxon>Pseudonocardiaceae</taxon>
        <taxon>Actinomycetospora</taxon>
    </lineage>
</organism>
<name>A0ABS8P3F2_9PSEU</name>
<proteinExistence type="predicted"/>
<sequence length="75" mass="8467">MHCVLAGVGRYDGMVQRPPGPDGEPPTEVELIAAKRPLGDDRQEVDVIVFRYEGLNPDGLPRYLRDRVYTEQRSV</sequence>
<keyword evidence="2" id="KW-1185">Reference proteome</keyword>
<evidence type="ECO:0000313" key="1">
    <source>
        <dbReference type="EMBL" id="MCD2192095.1"/>
    </source>
</evidence>
<gene>
    <name evidence="1" type="ORF">LQ327_01645</name>
</gene>
<dbReference type="Proteomes" id="UP001199469">
    <property type="component" value="Unassembled WGS sequence"/>
</dbReference>
<protein>
    <submittedName>
        <fullName evidence="1">Uncharacterized protein</fullName>
    </submittedName>
</protein>